<protein>
    <recommendedName>
        <fullName evidence="3">CCHC-type domain-containing protein</fullName>
    </recommendedName>
</protein>
<keyword evidence="2" id="KW-1185">Reference proteome</keyword>
<dbReference type="OrthoDB" id="4230923at2759"/>
<dbReference type="AlphaFoldDB" id="A0A0C3E298"/>
<dbReference type="HOGENOM" id="CLU_083074_0_0_1"/>
<reference evidence="1 2" key="1">
    <citation type="submission" date="2014-04" db="EMBL/GenBank/DDBJ databases">
        <authorList>
            <consortium name="DOE Joint Genome Institute"/>
            <person name="Kuo A."/>
            <person name="Kohler A."/>
            <person name="Nagy L.G."/>
            <person name="Floudas D."/>
            <person name="Copeland A."/>
            <person name="Barry K.W."/>
            <person name="Cichocki N."/>
            <person name="Veneault-Fourrey C."/>
            <person name="LaButti K."/>
            <person name="Lindquist E.A."/>
            <person name="Lipzen A."/>
            <person name="Lundell T."/>
            <person name="Morin E."/>
            <person name="Murat C."/>
            <person name="Sun H."/>
            <person name="Tunlid A."/>
            <person name="Henrissat B."/>
            <person name="Grigoriev I.V."/>
            <person name="Hibbett D.S."/>
            <person name="Martin F."/>
            <person name="Nordberg H.P."/>
            <person name="Cantor M.N."/>
            <person name="Hua S.X."/>
        </authorList>
    </citation>
    <scope>NUCLEOTIDE SEQUENCE [LARGE SCALE GENOMIC DNA]</scope>
    <source>
        <strain evidence="1 2">Foug A</strain>
    </source>
</reference>
<reference evidence="2" key="2">
    <citation type="submission" date="2015-01" db="EMBL/GenBank/DDBJ databases">
        <title>Evolutionary Origins and Diversification of the Mycorrhizal Mutualists.</title>
        <authorList>
            <consortium name="DOE Joint Genome Institute"/>
            <consortium name="Mycorrhizal Genomics Consortium"/>
            <person name="Kohler A."/>
            <person name="Kuo A."/>
            <person name="Nagy L.G."/>
            <person name="Floudas D."/>
            <person name="Copeland A."/>
            <person name="Barry K.W."/>
            <person name="Cichocki N."/>
            <person name="Veneault-Fourrey C."/>
            <person name="LaButti K."/>
            <person name="Lindquist E.A."/>
            <person name="Lipzen A."/>
            <person name="Lundell T."/>
            <person name="Morin E."/>
            <person name="Murat C."/>
            <person name="Riley R."/>
            <person name="Ohm R."/>
            <person name="Sun H."/>
            <person name="Tunlid A."/>
            <person name="Henrissat B."/>
            <person name="Grigoriev I.V."/>
            <person name="Hibbett D.S."/>
            <person name="Martin F."/>
        </authorList>
    </citation>
    <scope>NUCLEOTIDE SEQUENCE [LARGE SCALE GENOMIC DNA]</scope>
    <source>
        <strain evidence="2">Foug A</strain>
    </source>
</reference>
<organism evidence="1 2">
    <name type="scientific">Scleroderma citrinum Foug A</name>
    <dbReference type="NCBI Taxonomy" id="1036808"/>
    <lineage>
        <taxon>Eukaryota</taxon>
        <taxon>Fungi</taxon>
        <taxon>Dikarya</taxon>
        <taxon>Basidiomycota</taxon>
        <taxon>Agaricomycotina</taxon>
        <taxon>Agaricomycetes</taxon>
        <taxon>Agaricomycetidae</taxon>
        <taxon>Boletales</taxon>
        <taxon>Sclerodermatineae</taxon>
        <taxon>Sclerodermataceae</taxon>
        <taxon>Scleroderma</taxon>
    </lineage>
</organism>
<dbReference type="InParanoid" id="A0A0C3E298"/>
<accession>A0A0C3E298</accession>
<evidence type="ECO:0008006" key="3">
    <source>
        <dbReference type="Google" id="ProtNLM"/>
    </source>
</evidence>
<gene>
    <name evidence="1" type="ORF">SCLCIDRAFT_119239</name>
</gene>
<proteinExistence type="predicted"/>
<dbReference type="Proteomes" id="UP000053989">
    <property type="component" value="Unassembled WGS sequence"/>
</dbReference>
<evidence type="ECO:0000313" key="2">
    <source>
        <dbReference type="Proteomes" id="UP000053989"/>
    </source>
</evidence>
<evidence type="ECO:0000313" key="1">
    <source>
        <dbReference type="EMBL" id="KIM62604.1"/>
    </source>
</evidence>
<name>A0A0C3E298_9AGAM</name>
<feature type="non-terminal residue" evidence="1">
    <location>
        <position position="1"/>
    </location>
</feature>
<sequence length="205" mass="23168">TEISLASRPFSVLIKYVPIALEVENPNTHRDIERRNNLLTSSICSACWIKPVKWHSPNQRCTHAIFNFFSPGGANRIIQNHLIILGKRCPTHKLLPELTHCIKCQSFTGSHFAKECKSDHDTCGTCAGKHQTRDCMASLPEGLRCANCKQAGHAAWDRDCPIFINLCQRFHANLPDANYRFYPESDNLSTWECKPGPDHSQPETL</sequence>
<dbReference type="EMBL" id="KN822041">
    <property type="protein sequence ID" value="KIM62604.1"/>
    <property type="molecule type" value="Genomic_DNA"/>
</dbReference>